<evidence type="ECO:0008006" key="3">
    <source>
        <dbReference type="Google" id="ProtNLM"/>
    </source>
</evidence>
<protein>
    <recommendedName>
        <fullName evidence="3">DUF3800 domain-containing protein</fullName>
    </recommendedName>
</protein>
<dbReference type="AlphaFoldDB" id="A0A1I5FT15"/>
<name>A0A1I5FT15_PSUAM</name>
<reference evidence="1 2" key="1">
    <citation type="submission" date="2016-10" db="EMBL/GenBank/DDBJ databases">
        <authorList>
            <person name="de Groot N.N."/>
        </authorList>
    </citation>
    <scope>NUCLEOTIDE SEQUENCE [LARGE SCALE GENOMIC DNA]</scope>
    <source>
        <strain evidence="1 2">CGMCC 4.1877</strain>
    </source>
</reference>
<proteinExistence type="predicted"/>
<organism evidence="1 2">
    <name type="scientific">Pseudonocardia ammonioxydans</name>
    <dbReference type="NCBI Taxonomy" id="260086"/>
    <lineage>
        <taxon>Bacteria</taxon>
        <taxon>Bacillati</taxon>
        <taxon>Actinomycetota</taxon>
        <taxon>Actinomycetes</taxon>
        <taxon>Pseudonocardiales</taxon>
        <taxon>Pseudonocardiaceae</taxon>
        <taxon>Pseudonocardia</taxon>
    </lineage>
</organism>
<accession>A0A1I5FT15</accession>
<dbReference type="Proteomes" id="UP000199614">
    <property type="component" value="Unassembled WGS sequence"/>
</dbReference>
<evidence type="ECO:0000313" key="1">
    <source>
        <dbReference type="EMBL" id="SFO26882.1"/>
    </source>
</evidence>
<dbReference type="EMBL" id="FOUY01000040">
    <property type="protein sequence ID" value="SFO26882.1"/>
    <property type="molecule type" value="Genomic_DNA"/>
</dbReference>
<sequence>MSWCAYLDESEPDRRYGPGTYVLAAALIEREDEEEARAAVAALRLRGQRKLHWHDEDRSRRKLLTEAIAAARRSGRRGR</sequence>
<keyword evidence="2" id="KW-1185">Reference proteome</keyword>
<evidence type="ECO:0000313" key="2">
    <source>
        <dbReference type="Proteomes" id="UP000199614"/>
    </source>
</evidence>
<gene>
    <name evidence="1" type="ORF">SAMN05216207_104048</name>
</gene>